<dbReference type="PROSITE" id="PS00211">
    <property type="entry name" value="ABC_TRANSPORTER_1"/>
    <property type="match status" value="1"/>
</dbReference>
<dbReference type="NCBIfam" id="TIGR01189">
    <property type="entry name" value="ccmA"/>
    <property type="match status" value="1"/>
</dbReference>
<dbReference type="InterPro" id="IPR003439">
    <property type="entry name" value="ABC_transporter-like_ATP-bd"/>
</dbReference>
<evidence type="ECO:0000313" key="9">
    <source>
        <dbReference type="Proteomes" id="UP000199256"/>
    </source>
</evidence>
<dbReference type="STRING" id="1396821.SAMN05444515_11390"/>
<sequence length="229" mass="24705">MSDAAAAPAHTPGTLTPHPFPAHCLEVDSLVLERGERLLFNGLTFCLDAGELLQVAGRNGAGKTSLLRVLCGLTRPMDGDMTWDGVPVRRLDDGPGGHLAYLGHHNALKDELSAEENIQSQCRLHGCPQTPEAVFSMLDELGLGGHADLPVKLLSQGQKRRVALARLLLLRRPLWILDEPFAALDVQVIEVLRQALEAHLAARGMIILTTHQVVPVRGPQRTLTLGDGA</sequence>
<dbReference type="PROSITE" id="PS50893">
    <property type="entry name" value="ABC_TRANSPORTER_2"/>
    <property type="match status" value="1"/>
</dbReference>
<evidence type="ECO:0000256" key="6">
    <source>
        <dbReference type="ARBA" id="ARBA00023136"/>
    </source>
</evidence>
<dbReference type="InterPro" id="IPR005895">
    <property type="entry name" value="ABC_transptr_haem_export_CcmA"/>
</dbReference>
<name>A0A1H7PAQ3_9GAMM</name>
<keyword evidence="5" id="KW-1278">Translocase</keyword>
<accession>A0A1H7PAQ3</accession>
<dbReference type="InterPro" id="IPR027417">
    <property type="entry name" value="P-loop_NTPase"/>
</dbReference>
<evidence type="ECO:0000256" key="4">
    <source>
        <dbReference type="ARBA" id="ARBA00022840"/>
    </source>
</evidence>
<evidence type="ECO:0000256" key="3">
    <source>
        <dbReference type="ARBA" id="ARBA00022748"/>
    </source>
</evidence>
<dbReference type="PANTHER" id="PTHR43499">
    <property type="entry name" value="ABC TRANSPORTER I FAMILY MEMBER 1"/>
    <property type="match status" value="1"/>
</dbReference>
<dbReference type="PANTHER" id="PTHR43499:SF1">
    <property type="entry name" value="ABC TRANSPORTER I FAMILY MEMBER 1"/>
    <property type="match status" value="1"/>
</dbReference>
<dbReference type="SMART" id="SM00382">
    <property type="entry name" value="AAA"/>
    <property type="match status" value="1"/>
</dbReference>
<dbReference type="Proteomes" id="UP000199256">
    <property type="component" value="Unassembled WGS sequence"/>
</dbReference>
<gene>
    <name evidence="8" type="ORF">SAMN05444515_11390</name>
</gene>
<evidence type="ECO:0000256" key="2">
    <source>
        <dbReference type="ARBA" id="ARBA00022741"/>
    </source>
</evidence>
<keyword evidence="6" id="KW-0472">Membrane</keyword>
<proteinExistence type="predicted"/>
<dbReference type="OrthoDB" id="9800654at2"/>
<dbReference type="GO" id="GO:0017004">
    <property type="term" value="P:cytochrome complex assembly"/>
    <property type="evidence" value="ECO:0007669"/>
    <property type="project" value="UniProtKB-KW"/>
</dbReference>
<keyword evidence="3" id="KW-0201">Cytochrome c-type biogenesis</keyword>
<dbReference type="Gene3D" id="3.40.50.300">
    <property type="entry name" value="P-loop containing nucleotide triphosphate hydrolases"/>
    <property type="match status" value="1"/>
</dbReference>
<keyword evidence="2" id="KW-0547">Nucleotide-binding</keyword>
<feature type="domain" description="ABC transporter" evidence="7">
    <location>
        <begin position="25"/>
        <end position="229"/>
    </location>
</feature>
<reference evidence="9" key="1">
    <citation type="submission" date="2016-10" db="EMBL/GenBank/DDBJ databases">
        <authorList>
            <person name="Varghese N."/>
            <person name="Submissions S."/>
        </authorList>
    </citation>
    <scope>NUCLEOTIDE SEQUENCE [LARGE SCALE GENOMIC DNA]</scope>
    <source>
        <strain evidence="9">DSM 241</strain>
    </source>
</reference>
<dbReference type="InterPro" id="IPR003593">
    <property type="entry name" value="AAA+_ATPase"/>
</dbReference>
<keyword evidence="1" id="KW-0813">Transport</keyword>
<dbReference type="InterPro" id="IPR017871">
    <property type="entry name" value="ABC_transporter-like_CS"/>
</dbReference>
<protein>
    <submittedName>
        <fullName evidence="8">Heme exporter protein A</fullName>
    </submittedName>
</protein>
<dbReference type="SUPFAM" id="SSF52540">
    <property type="entry name" value="P-loop containing nucleoside triphosphate hydrolases"/>
    <property type="match status" value="1"/>
</dbReference>
<dbReference type="EMBL" id="FOAA01000013">
    <property type="protein sequence ID" value="SEL32345.1"/>
    <property type="molecule type" value="Genomic_DNA"/>
</dbReference>
<evidence type="ECO:0000256" key="5">
    <source>
        <dbReference type="ARBA" id="ARBA00022967"/>
    </source>
</evidence>
<evidence type="ECO:0000313" key="8">
    <source>
        <dbReference type="EMBL" id="SEL32345.1"/>
    </source>
</evidence>
<dbReference type="GO" id="GO:0022857">
    <property type="term" value="F:transmembrane transporter activity"/>
    <property type="evidence" value="ECO:0007669"/>
    <property type="project" value="InterPro"/>
</dbReference>
<dbReference type="NCBIfam" id="NF010061">
    <property type="entry name" value="PRK13538.1"/>
    <property type="match status" value="1"/>
</dbReference>
<dbReference type="GO" id="GO:0016887">
    <property type="term" value="F:ATP hydrolysis activity"/>
    <property type="evidence" value="ECO:0007669"/>
    <property type="project" value="InterPro"/>
</dbReference>
<dbReference type="Pfam" id="PF00005">
    <property type="entry name" value="ABC_tran"/>
    <property type="match status" value="1"/>
</dbReference>
<evidence type="ECO:0000259" key="7">
    <source>
        <dbReference type="PROSITE" id="PS50893"/>
    </source>
</evidence>
<dbReference type="GO" id="GO:0005524">
    <property type="term" value="F:ATP binding"/>
    <property type="evidence" value="ECO:0007669"/>
    <property type="project" value="UniProtKB-KW"/>
</dbReference>
<dbReference type="RefSeq" id="WP_090254592.1">
    <property type="nucleotide sequence ID" value="NZ_FOAA01000013.1"/>
</dbReference>
<dbReference type="AlphaFoldDB" id="A0A1H7PAQ3"/>
<keyword evidence="9" id="KW-1185">Reference proteome</keyword>
<organism evidence="8 9">
    <name type="scientific">Ectothiorhodospira marina</name>
    <dbReference type="NCBI Taxonomy" id="1396821"/>
    <lineage>
        <taxon>Bacteria</taxon>
        <taxon>Pseudomonadati</taxon>
        <taxon>Pseudomonadota</taxon>
        <taxon>Gammaproteobacteria</taxon>
        <taxon>Chromatiales</taxon>
        <taxon>Ectothiorhodospiraceae</taxon>
        <taxon>Ectothiorhodospira</taxon>
    </lineage>
</organism>
<evidence type="ECO:0000256" key="1">
    <source>
        <dbReference type="ARBA" id="ARBA00022448"/>
    </source>
</evidence>
<keyword evidence="4" id="KW-0067">ATP-binding</keyword>